<dbReference type="Pfam" id="PF25216">
    <property type="entry name" value="Volactin"/>
    <property type="match status" value="1"/>
</dbReference>
<protein>
    <submittedName>
        <fullName evidence="4">Chromosome segregation ATPase</fullName>
    </submittedName>
</protein>
<name>A0A7D5KMK8_9EURY</name>
<gene>
    <name evidence="4" type="ORF">HYG82_19240</name>
</gene>
<reference evidence="4 5" key="1">
    <citation type="submission" date="2020-07" db="EMBL/GenBank/DDBJ databases">
        <authorList>
            <person name="Cui H."/>
        </authorList>
    </citation>
    <scope>NUCLEOTIDE SEQUENCE [LARGE SCALE GENOMIC DNA]</scope>
    <source>
        <strain evidence="4 5">YPL8</strain>
    </source>
</reference>
<feature type="coiled-coil region" evidence="1">
    <location>
        <begin position="390"/>
        <end position="481"/>
    </location>
</feature>
<accession>A0A7D5KMK8</accession>
<feature type="coiled-coil region" evidence="1">
    <location>
        <begin position="768"/>
        <end position="892"/>
    </location>
</feature>
<evidence type="ECO:0000256" key="2">
    <source>
        <dbReference type="SAM" id="MobiDB-lite"/>
    </source>
</evidence>
<sequence>MNYGLDIGPGSIRAATDTGDGRAIQSAPPIVQPADDDALEETGLSRDGAIVRATGTTYAVGNAAQAVADAAGEDPQLLFANGRLETAADAPTTAALETLVDELLGEATGGRLCYTTPGSLVDVTESADAYREAIESVVAHRGLDATPISKGFAVVYDQFGADNYTGLGVCLEAQTTSVTLAYYGVPAMAVTIGKGREWIVERTAGETGHAATQVAGVLEDFTLDPDAPADGIESGIAEAYDDLIADLIETVRDEADESDIQQGLSVPLAIAGEGAIQGIEFLFGGRFDSANLPFSIRGVRLADAPEESAARGALAAARANVEADKTITRPDGADQRDDADGGSSGPESSTEDVGTELTFDDSAIDDTIAAQSDTAIEQLFDRLATRDSEIQSVREDLEDLFADLEYVEERMAAADDVEGLDDRLETFADELADLEAESETHASNEDVEILDDDLANLSDALAELEDDVDEVDTALEAVETDAADERAILEDRLGDLAGDLEEIDARTETLDDDLAALSAALEQLEADAAAESALEEVEETVSRLTNDLEELEATVDRTETRVEGFAGRLEELATRIDDVSGHLEEEFERSDERADAIEATLDAVDEELTAVNKTLSARAESLEQRLETARDTIEALETAAVSRDRVDAVEDNLSDLETAVEDIEQAIAGATERLDDVAARTASTETVDELADTIGTVESNLEAIESDLRVLEERFEQRIDDAITDLETERSEVVAGLEADLDELDDEIVMDDDLEALRESVAETDEMIDVVTDDIDGITAELEAIERKVDELDDAPSSDAVVALENDVARLEDDVSEIANRFESLRTEYDELDRAADSGPDESAVQALEEVRTLDATVDELDERVTAVVEGHTNLEQQVETIDGRLGELEQQNPPGEVIEGVRTELEVIRADAMASPSLSSAIIGGGGGAGVVAGCIAALTGDVAVGGGAAVVGFVLIGVSLFLDR</sequence>
<dbReference type="Gene3D" id="1.20.58.60">
    <property type="match status" value="1"/>
</dbReference>
<evidence type="ECO:0000313" key="5">
    <source>
        <dbReference type="Proteomes" id="UP000509241"/>
    </source>
</evidence>
<keyword evidence="3" id="KW-0472">Membrane</keyword>
<dbReference type="EMBL" id="CP058601">
    <property type="protein sequence ID" value="QLG50818.1"/>
    <property type="molecule type" value="Genomic_DNA"/>
</dbReference>
<feature type="region of interest" description="Disordered" evidence="2">
    <location>
        <begin position="322"/>
        <end position="354"/>
    </location>
</feature>
<dbReference type="SUPFAM" id="SSF57997">
    <property type="entry name" value="Tropomyosin"/>
    <property type="match status" value="1"/>
</dbReference>
<dbReference type="KEGG" id="haly:HYG82_19240"/>
<dbReference type="RefSeq" id="WP_179263685.1">
    <property type="nucleotide sequence ID" value="NZ_CP058601.1"/>
</dbReference>
<evidence type="ECO:0000256" key="3">
    <source>
        <dbReference type="SAM" id="Phobius"/>
    </source>
</evidence>
<keyword evidence="3" id="KW-0812">Transmembrane</keyword>
<dbReference type="Gene3D" id="1.20.5.170">
    <property type="match status" value="1"/>
</dbReference>
<evidence type="ECO:0000256" key="1">
    <source>
        <dbReference type="SAM" id="Coils"/>
    </source>
</evidence>
<dbReference type="PANTHER" id="PTHR18937">
    <property type="entry name" value="STRUCTURAL MAINTENANCE OF CHROMOSOMES SMC FAMILY MEMBER"/>
    <property type="match status" value="1"/>
</dbReference>
<feature type="coiled-coil region" evidence="1">
    <location>
        <begin position="605"/>
        <end position="732"/>
    </location>
</feature>
<organism evidence="4 5">
    <name type="scientific">Natrinema halophilum</name>
    <dbReference type="NCBI Taxonomy" id="1699371"/>
    <lineage>
        <taxon>Archaea</taxon>
        <taxon>Methanobacteriati</taxon>
        <taxon>Methanobacteriota</taxon>
        <taxon>Stenosarchaea group</taxon>
        <taxon>Halobacteria</taxon>
        <taxon>Halobacteriales</taxon>
        <taxon>Natrialbaceae</taxon>
        <taxon>Natrinema</taxon>
    </lineage>
</organism>
<dbReference type="OrthoDB" id="170814at2157"/>
<feature type="transmembrane region" description="Helical" evidence="3">
    <location>
        <begin position="944"/>
        <end position="964"/>
    </location>
</feature>
<dbReference type="InterPro" id="IPR057363">
    <property type="entry name" value="Volactin"/>
</dbReference>
<dbReference type="AlphaFoldDB" id="A0A7D5KMK8"/>
<dbReference type="GeneID" id="56035473"/>
<dbReference type="Gene3D" id="1.20.1480.30">
    <property type="entry name" value="Designed four-helix bundle protein"/>
    <property type="match status" value="1"/>
</dbReference>
<feature type="region of interest" description="Disordered" evidence="2">
    <location>
        <begin position="1"/>
        <end position="23"/>
    </location>
</feature>
<evidence type="ECO:0000313" key="4">
    <source>
        <dbReference type="EMBL" id="QLG50818.1"/>
    </source>
</evidence>
<feature type="compositionally biased region" description="Basic and acidic residues" evidence="2">
    <location>
        <begin position="322"/>
        <end position="339"/>
    </location>
</feature>
<keyword evidence="5" id="KW-1185">Reference proteome</keyword>
<proteinExistence type="predicted"/>
<keyword evidence="3" id="KW-1133">Transmembrane helix</keyword>
<dbReference type="Proteomes" id="UP000509241">
    <property type="component" value="Chromosome"/>
</dbReference>
<feature type="coiled-coil region" evidence="1">
    <location>
        <begin position="507"/>
        <end position="568"/>
    </location>
</feature>
<keyword evidence="1" id="KW-0175">Coiled coil</keyword>